<proteinExistence type="predicted"/>
<feature type="compositionally biased region" description="Low complexity" evidence="1">
    <location>
        <begin position="152"/>
        <end position="162"/>
    </location>
</feature>
<feature type="region of interest" description="Disordered" evidence="1">
    <location>
        <begin position="1"/>
        <end position="23"/>
    </location>
</feature>
<evidence type="ECO:0000313" key="3">
    <source>
        <dbReference type="Proteomes" id="UP001457282"/>
    </source>
</evidence>
<dbReference type="Proteomes" id="UP001457282">
    <property type="component" value="Unassembled WGS sequence"/>
</dbReference>
<keyword evidence="3" id="KW-1185">Reference proteome</keyword>
<comment type="caution">
    <text evidence="2">The sequence shown here is derived from an EMBL/GenBank/DDBJ whole genome shotgun (WGS) entry which is preliminary data.</text>
</comment>
<sequence length="175" mass="18889">MLCSTHRRTSAVTSPDRCHHRSPQFPDRPGCISATSDPFVFNPQLPPCPANNSANFHRTCKVQNWTSSPFARAHALCSLSPRLLTATRQSPAHPFSPASLNSVPSKAAQPSHDPNLRRIIQTPSLPCSLSASLPILSRRHISSAATKPYRRSPPSSSPLKSLAVTSSAQPLPALM</sequence>
<evidence type="ECO:0000256" key="1">
    <source>
        <dbReference type="SAM" id="MobiDB-lite"/>
    </source>
</evidence>
<feature type="region of interest" description="Disordered" evidence="1">
    <location>
        <begin position="88"/>
        <end position="113"/>
    </location>
</feature>
<feature type="region of interest" description="Disordered" evidence="1">
    <location>
        <begin position="144"/>
        <end position="175"/>
    </location>
</feature>
<dbReference type="AlphaFoldDB" id="A0AAW1Y3K7"/>
<reference evidence="2 3" key="1">
    <citation type="journal article" date="2023" name="G3 (Bethesda)">
        <title>A chromosome-length genome assembly and annotation of blackberry (Rubus argutus, cv. 'Hillquist').</title>
        <authorList>
            <person name="Bruna T."/>
            <person name="Aryal R."/>
            <person name="Dudchenko O."/>
            <person name="Sargent D.J."/>
            <person name="Mead D."/>
            <person name="Buti M."/>
            <person name="Cavallini A."/>
            <person name="Hytonen T."/>
            <person name="Andres J."/>
            <person name="Pham M."/>
            <person name="Weisz D."/>
            <person name="Mascagni F."/>
            <person name="Usai G."/>
            <person name="Natali L."/>
            <person name="Bassil N."/>
            <person name="Fernandez G.E."/>
            <person name="Lomsadze A."/>
            <person name="Armour M."/>
            <person name="Olukolu B."/>
            <person name="Poorten T."/>
            <person name="Britton C."/>
            <person name="Davik J."/>
            <person name="Ashrafi H."/>
            <person name="Aiden E.L."/>
            <person name="Borodovsky M."/>
            <person name="Worthington M."/>
        </authorList>
    </citation>
    <scope>NUCLEOTIDE SEQUENCE [LARGE SCALE GENOMIC DNA]</scope>
    <source>
        <strain evidence="2">PI 553951</strain>
    </source>
</reference>
<dbReference type="EMBL" id="JBEDUW010000002">
    <property type="protein sequence ID" value="KAK9943519.1"/>
    <property type="molecule type" value="Genomic_DNA"/>
</dbReference>
<evidence type="ECO:0000313" key="2">
    <source>
        <dbReference type="EMBL" id="KAK9943519.1"/>
    </source>
</evidence>
<name>A0AAW1Y3K7_RUBAR</name>
<organism evidence="2 3">
    <name type="scientific">Rubus argutus</name>
    <name type="common">Southern blackberry</name>
    <dbReference type="NCBI Taxonomy" id="59490"/>
    <lineage>
        <taxon>Eukaryota</taxon>
        <taxon>Viridiplantae</taxon>
        <taxon>Streptophyta</taxon>
        <taxon>Embryophyta</taxon>
        <taxon>Tracheophyta</taxon>
        <taxon>Spermatophyta</taxon>
        <taxon>Magnoliopsida</taxon>
        <taxon>eudicotyledons</taxon>
        <taxon>Gunneridae</taxon>
        <taxon>Pentapetalae</taxon>
        <taxon>rosids</taxon>
        <taxon>fabids</taxon>
        <taxon>Rosales</taxon>
        <taxon>Rosaceae</taxon>
        <taxon>Rosoideae</taxon>
        <taxon>Rosoideae incertae sedis</taxon>
        <taxon>Rubus</taxon>
    </lineage>
</organism>
<accession>A0AAW1Y3K7</accession>
<gene>
    <name evidence="2" type="ORF">M0R45_009124</name>
</gene>
<protein>
    <submittedName>
        <fullName evidence="2">Uncharacterized protein</fullName>
    </submittedName>
</protein>